<comment type="similarity">
    <text evidence="1">Belongs to the histone H2B family.</text>
</comment>
<dbReference type="PANTHER" id="PTHR23428">
    <property type="entry name" value="HISTONE H2B"/>
    <property type="match status" value="1"/>
</dbReference>
<dbReference type="Pfam" id="PF00125">
    <property type="entry name" value="Histone"/>
    <property type="match status" value="1"/>
</dbReference>
<accession>A0A8R1TRX2</accession>
<dbReference type="InterPro" id="IPR009072">
    <property type="entry name" value="Histone-fold"/>
</dbReference>
<name>A0A8R1TRX2_ONCVO</name>
<dbReference type="InterPro" id="IPR000558">
    <property type="entry name" value="Histone_H2B"/>
</dbReference>
<dbReference type="GO" id="GO:0003677">
    <property type="term" value="F:DNA binding"/>
    <property type="evidence" value="ECO:0007669"/>
    <property type="project" value="InterPro"/>
</dbReference>
<dbReference type="SMART" id="SM00427">
    <property type="entry name" value="H2B"/>
    <property type="match status" value="1"/>
</dbReference>
<protein>
    <submittedName>
        <fullName evidence="3">Histone domain-containing protein</fullName>
    </submittedName>
</protein>
<dbReference type="Proteomes" id="UP000024404">
    <property type="component" value="Unassembled WGS sequence"/>
</dbReference>
<organism evidence="3 4">
    <name type="scientific">Onchocerca volvulus</name>
    <dbReference type="NCBI Taxonomy" id="6282"/>
    <lineage>
        <taxon>Eukaryota</taxon>
        <taxon>Metazoa</taxon>
        <taxon>Ecdysozoa</taxon>
        <taxon>Nematoda</taxon>
        <taxon>Chromadorea</taxon>
        <taxon>Rhabditida</taxon>
        <taxon>Spirurina</taxon>
        <taxon>Spiruromorpha</taxon>
        <taxon>Filarioidea</taxon>
        <taxon>Onchocercidae</taxon>
        <taxon>Onchocerca</taxon>
    </lineage>
</organism>
<evidence type="ECO:0000313" key="3">
    <source>
        <dbReference type="EnsemblMetazoa" id="OVOC3851.1"/>
    </source>
</evidence>
<dbReference type="CDD" id="cd22910">
    <property type="entry name" value="HFD_H2B"/>
    <property type="match status" value="1"/>
</dbReference>
<dbReference type="GO" id="GO:0046982">
    <property type="term" value="F:protein heterodimerization activity"/>
    <property type="evidence" value="ECO:0007669"/>
    <property type="project" value="InterPro"/>
</dbReference>
<evidence type="ECO:0000259" key="2">
    <source>
        <dbReference type="Pfam" id="PF00125"/>
    </source>
</evidence>
<feature type="domain" description="Core Histone H2A/H2B/H3" evidence="2">
    <location>
        <begin position="2"/>
        <end position="48"/>
    </location>
</feature>
<dbReference type="GO" id="GO:0030527">
    <property type="term" value="F:structural constituent of chromatin"/>
    <property type="evidence" value="ECO:0007669"/>
    <property type="project" value="InterPro"/>
</dbReference>
<dbReference type="Gene3D" id="1.10.20.10">
    <property type="entry name" value="Histone, subunit A"/>
    <property type="match status" value="1"/>
</dbReference>
<dbReference type="EnsemblMetazoa" id="OVOC3851.1">
    <property type="protein sequence ID" value="OVOC3851.1"/>
    <property type="gene ID" value="WBGene00240660"/>
</dbReference>
<dbReference type="PRINTS" id="PR00621">
    <property type="entry name" value="HISTONEH2B"/>
</dbReference>
<reference evidence="3" key="2">
    <citation type="submission" date="2022-06" db="UniProtKB">
        <authorList>
            <consortium name="EnsemblMetazoa"/>
        </authorList>
    </citation>
    <scope>IDENTIFICATION</scope>
</reference>
<reference evidence="4" key="1">
    <citation type="submission" date="2013-10" db="EMBL/GenBank/DDBJ databases">
        <title>Genome sequencing of Onchocerca volvulus.</title>
        <authorList>
            <person name="Cotton J."/>
            <person name="Tsai J."/>
            <person name="Stanley E."/>
            <person name="Tracey A."/>
            <person name="Holroyd N."/>
            <person name="Lustigman S."/>
            <person name="Berriman M."/>
        </authorList>
    </citation>
    <scope>NUCLEOTIDE SEQUENCE</scope>
</reference>
<dbReference type="SUPFAM" id="SSF47113">
    <property type="entry name" value="Histone-fold"/>
    <property type="match status" value="1"/>
</dbReference>
<dbReference type="AlphaFoldDB" id="A0A8R1TRX2"/>
<dbReference type="EMBL" id="CMVM020000122">
    <property type="status" value="NOT_ANNOTATED_CDS"/>
    <property type="molecule type" value="Genomic_DNA"/>
</dbReference>
<keyword evidence="4" id="KW-1185">Reference proteome</keyword>
<dbReference type="InterPro" id="IPR007125">
    <property type="entry name" value="H2A/H2B/H3"/>
</dbReference>
<evidence type="ECO:0000313" key="4">
    <source>
        <dbReference type="Proteomes" id="UP000024404"/>
    </source>
</evidence>
<proteinExistence type="inferred from homology"/>
<evidence type="ECO:0000256" key="1">
    <source>
        <dbReference type="ARBA" id="ARBA00006846"/>
    </source>
</evidence>
<sequence>MSISSKAMSVMNFFVNDVLERTTAQASLLANYNKRYTISSREIQMAVRVIPSGGLAKYVASEGTKAIRKYANSKFFKRLCLECRSA</sequence>
<dbReference type="GO" id="GO:0000786">
    <property type="term" value="C:nucleosome"/>
    <property type="evidence" value="ECO:0007669"/>
    <property type="project" value="InterPro"/>
</dbReference>